<name>A0A7Y9K1L1_9SPHN</name>
<dbReference type="InterPro" id="IPR015422">
    <property type="entry name" value="PyrdxlP-dep_Trfase_small"/>
</dbReference>
<evidence type="ECO:0000313" key="2">
    <source>
        <dbReference type="Proteomes" id="UP000517753"/>
    </source>
</evidence>
<comment type="caution">
    <text evidence="1">The sequence shown here is derived from an EMBL/GenBank/DDBJ whole genome shotgun (WGS) entry which is preliminary data.</text>
</comment>
<dbReference type="Gene3D" id="3.90.1150.10">
    <property type="entry name" value="Aspartate Aminotransferase, domain 1"/>
    <property type="match status" value="1"/>
</dbReference>
<dbReference type="Proteomes" id="UP000517753">
    <property type="component" value="Unassembled WGS sequence"/>
</dbReference>
<reference evidence="1 2" key="1">
    <citation type="submission" date="2020-07" db="EMBL/GenBank/DDBJ databases">
        <authorList>
            <person name="Partida-Martinez L."/>
            <person name="Huntemann M."/>
            <person name="Clum A."/>
            <person name="Wang J."/>
            <person name="Palaniappan K."/>
            <person name="Ritter S."/>
            <person name="Chen I.-M."/>
            <person name="Stamatis D."/>
            <person name="Reddy T."/>
            <person name="O'Malley R."/>
            <person name="Daum C."/>
            <person name="Shapiro N."/>
            <person name="Ivanova N."/>
            <person name="Kyrpides N."/>
            <person name="Woyke T."/>
        </authorList>
    </citation>
    <scope>NUCLEOTIDE SEQUENCE [LARGE SCALE GENOMIC DNA]</scope>
    <source>
        <strain evidence="1 2">AS2.3</strain>
    </source>
</reference>
<dbReference type="EMBL" id="JACCBY010000001">
    <property type="protein sequence ID" value="NYD89044.1"/>
    <property type="molecule type" value="Genomic_DNA"/>
</dbReference>
<accession>A0A7Y9K1L1</accession>
<organism evidence="1 2">
    <name type="scientific">Sphingomonas melonis</name>
    <dbReference type="NCBI Taxonomy" id="152682"/>
    <lineage>
        <taxon>Bacteria</taxon>
        <taxon>Pseudomonadati</taxon>
        <taxon>Pseudomonadota</taxon>
        <taxon>Alphaproteobacteria</taxon>
        <taxon>Sphingomonadales</taxon>
        <taxon>Sphingomonadaceae</taxon>
        <taxon>Sphingomonas</taxon>
    </lineage>
</organism>
<reference evidence="1 2" key="2">
    <citation type="submission" date="2020-08" db="EMBL/GenBank/DDBJ databases">
        <title>The Agave Microbiome: Exploring the role of microbial communities in plant adaptations to desert environments.</title>
        <authorList>
            <person name="Partida-Martinez L.P."/>
        </authorList>
    </citation>
    <scope>NUCLEOTIDE SEQUENCE [LARGE SCALE GENOMIC DNA]</scope>
    <source>
        <strain evidence="1 2">AS2.3</strain>
    </source>
</reference>
<keyword evidence="2" id="KW-1185">Reference proteome</keyword>
<proteinExistence type="predicted"/>
<dbReference type="AlphaFoldDB" id="A0A7Y9K1L1"/>
<dbReference type="GO" id="GO:0008483">
    <property type="term" value="F:transaminase activity"/>
    <property type="evidence" value="ECO:0007669"/>
    <property type="project" value="UniProtKB-KW"/>
</dbReference>
<keyword evidence="1" id="KW-0808">Transferase</keyword>
<protein>
    <submittedName>
        <fullName evidence="1">Histidinol-phosphate/aromatic aminotransferase/cobyric acid decarboxylase-like protein</fullName>
    </submittedName>
</protein>
<evidence type="ECO:0000313" key="1">
    <source>
        <dbReference type="EMBL" id="NYD89044.1"/>
    </source>
</evidence>
<gene>
    <name evidence="1" type="ORF">HD841_000813</name>
</gene>
<keyword evidence="1" id="KW-0032">Aminotransferase</keyword>
<dbReference type="RefSeq" id="WP_179507564.1">
    <property type="nucleotide sequence ID" value="NZ_JACCBY010000001.1"/>
</dbReference>
<sequence>MHAEAAAERCRVHAALDLLSLRHTRLAATSFFLRTPPVGRVHAAAAAGTGITHSFTPLNDWVRVTIGLSSENDRFYASLRGVVR</sequence>